<reference evidence="2" key="2">
    <citation type="submission" date="2023-05" db="EMBL/GenBank/DDBJ databases">
        <authorList>
            <consortium name="Lawrence Berkeley National Laboratory"/>
            <person name="Steindorff A."/>
            <person name="Hensen N."/>
            <person name="Bonometti L."/>
            <person name="Westerberg I."/>
            <person name="Brannstrom I.O."/>
            <person name="Guillou S."/>
            <person name="Cros-Aarteil S."/>
            <person name="Calhoun S."/>
            <person name="Haridas S."/>
            <person name="Kuo A."/>
            <person name="Mondo S."/>
            <person name="Pangilinan J."/>
            <person name="Riley R."/>
            <person name="Labutti K."/>
            <person name="Andreopoulos B."/>
            <person name="Lipzen A."/>
            <person name="Chen C."/>
            <person name="Yanf M."/>
            <person name="Daum C."/>
            <person name="Ng V."/>
            <person name="Clum A."/>
            <person name="Ohm R."/>
            <person name="Martin F."/>
            <person name="Silar P."/>
            <person name="Natvig D."/>
            <person name="Lalanne C."/>
            <person name="Gautier V."/>
            <person name="Ament-Velasquez S.L."/>
            <person name="Kruys A."/>
            <person name="Hutchinson M.I."/>
            <person name="Powell A.J."/>
            <person name="Barry K."/>
            <person name="Miller A.N."/>
            <person name="Grigoriev I.V."/>
            <person name="Debuchy R."/>
            <person name="Gladieux P."/>
            <person name="Thoren M.H."/>
            <person name="Johannesson H."/>
        </authorList>
    </citation>
    <scope>NUCLEOTIDE SEQUENCE</scope>
    <source>
        <strain evidence="2">PSN293</strain>
    </source>
</reference>
<accession>A0AAN6Y4W1</accession>
<proteinExistence type="predicted"/>
<comment type="caution">
    <text evidence="2">The sequence shown here is derived from an EMBL/GenBank/DDBJ whole genome shotgun (WGS) entry which is preliminary data.</text>
</comment>
<sequence length="94" mass="9621">MANTLPTQPANKSLGETLPTLINTAQQVATAPVNLAIGGNSSPPGAEENAVKDRIDDAIPKGPKKADQSTGGRVMVAEQGDLNELAAARKQSTT</sequence>
<reference evidence="2" key="1">
    <citation type="journal article" date="2023" name="Mol. Phylogenet. Evol.">
        <title>Genome-scale phylogeny and comparative genomics of the fungal order Sordariales.</title>
        <authorList>
            <person name="Hensen N."/>
            <person name="Bonometti L."/>
            <person name="Westerberg I."/>
            <person name="Brannstrom I.O."/>
            <person name="Guillou S."/>
            <person name="Cros-Aarteil S."/>
            <person name="Calhoun S."/>
            <person name="Haridas S."/>
            <person name="Kuo A."/>
            <person name="Mondo S."/>
            <person name="Pangilinan J."/>
            <person name="Riley R."/>
            <person name="LaButti K."/>
            <person name="Andreopoulos B."/>
            <person name="Lipzen A."/>
            <person name="Chen C."/>
            <person name="Yan M."/>
            <person name="Daum C."/>
            <person name="Ng V."/>
            <person name="Clum A."/>
            <person name="Steindorff A."/>
            <person name="Ohm R.A."/>
            <person name="Martin F."/>
            <person name="Silar P."/>
            <person name="Natvig D.O."/>
            <person name="Lalanne C."/>
            <person name="Gautier V."/>
            <person name="Ament-Velasquez S.L."/>
            <person name="Kruys A."/>
            <person name="Hutchinson M.I."/>
            <person name="Powell A.J."/>
            <person name="Barry K."/>
            <person name="Miller A.N."/>
            <person name="Grigoriev I.V."/>
            <person name="Debuchy R."/>
            <person name="Gladieux P."/>
            <person name="Hiltunen Thoren M."/>
            <person name="Johannesson H."/>
        </authorList>
    </citation>
    <scope>NUCLEOTIDE SEQUENCE</scope>
    <source>
        <strain evidence="2">PSN293</strain>
    </source>
</reference>
<evidence type="ECO:0000256" key="1">
    <source>
        <dbReference type="SAM" id="MobiDB-lite"/>
    </source>
</evidence>
<keyword evidence="3" id="KW-1185">Reference proteome</keyword>
<evidence type="ECO:0000313" key="2">
    <source>
        <dbReference type="EMBL" id="KAK4212579.1"/>
    </source>
</evidence>
<dbReference type="AlphaFoldDB" id="A0AAN6Y4W1"/>
<organism evidence="2 3">
    <name type="scientific">Rhypophila decipiens</name>
    <dbReference type="NCBI Taxonomy" id="261697"/>
    <lineage>
        <taxon>Eukaryota</taxon>
        <taxon>Fungi</taxon>
        <taxon>Dikarya</taxon>
        <taxon>Ascomycota</taxon>
        <taxon>Pezizomycotina</taxon>
        <taxon>Sordariomycetes</taxon>
        <taxon>Sordariomycetidae</taxon>
        <taxon>Sordariales</taxon>
        <taxon>Naviculisporaceae</taxon>
        <taxon>Rhypophila</taxon>
    </lineage>
</organism>
<feature type="region of interest" description="Disordered" evidence="1">
    <location>
        <begin position="35"/>
        <end position="74"/>
    </location>
</feature>
<evidence type="ECO:0000313" key="3">
    <source>
        <dbReference type="Proteomes" id="UP001301769"/>
    </source>
</evidence>
<dbReference type="Proteomes" id="UP001301769">
    <property type="component" value="Unassembled WGS sequence"/>
</dbReference>
<gene>
    <name evidence="2" type="ORF">QBC37DRAFT_388684</name>
</gene>
<dbReference type="EMBL" id="MU858124">
    <property type="protein sequence ID" value="KAK4212579.1"/>
    <property type="molecule type" value="Genomic_DNA"/>
</dbReference>
<name>A0AAN6Y4W1_9PEZI</name>
<feature type="compositionally biased region" description="Basic and acidic residues" evidence="1">
    <location>
        <begin position="49"/>
        <end position="67"/>
    </location>
</feature>
<protein>
    <submittedName>
        <fullName evidence="2">Uncharacterized protein</fullName>
    </submittedName>
</protein>